<evidence type="ECO:0000256" key="1">
    <source>
        <dbReference type="SAM" id="MobiDB-lite"/>
    </source>
</evidence>
<accession>A0A914UXE4</accession>
<feature type="region of interest" description="Disordered" evidence="1">
    <location>
        <begin position="242"/>
        <end position="345"/>
    </location>
</feature>
<protein>
    <submittedName>
        <fullName evidence="3">Uncharacterized protein</fullName>
    </submittedName>
</protein>
<feature type="compositionally biased region" description="Low complexity" evidence="1">
    <location>
        <begin position="43"/>
        <end position="57"/>
    </location>
</feature>
<proteinExistence type="predicted"/>
<keyword evidence="2" id="KW-1185">Reference proteome</keyword>
<organism evidence="2 3">
    <name type="scientific">Plectus sambesii</name>
    <dbReference type="NCBI Taxonomy" id="2011161"/>
    <lineage>
        <taxon>Eukaryota</taxon>
        <taxon>Metazoa</taxon>
        <taxon>Ecdysozoa</taxon>
        <taxon>Nematoda</taxon>
        <taxon>Chromadorea</taxon>
        <taxon>Plectida</taxon>
        <taxon>Plectina</taxon>
        <taxon>Plectoidea</taxon>
        <taxon>Plectidae</taxon>
        <taxon>Plectus</taxon>
    </lineage>
</organism>
<sequence>MDQPAKIHPNLEILFPPSNLSPSGDADLKQSEGDDRLPPIRAPAPTAHTSAPSSPSHNLQNNGFDATNNSYFNPLNFPGSLSPLGPLLYPGVMLPGSMRPRMPSAMDFFASGFGQQPPMFPMWTAPMAADLSRQMLFARNLAIVAAQSNLLAQSQSAMSGGITMQQLASAMGLPQTCPSLTKAEALVCGPSSNNRADFELPFYAQSSTKRRSDDFVRHVDDAATATALAMLEDNRRCTASEPLVTVKKSTPDSKNLKRQPASVSAKKATSIIGNRSDAREVRRMSFEQRGDQEQRDRAVHRSTTHSPGPSGDSTVVARDSPRAPSRVVSVQPTDASGGGMLVSRRSDDGHLDVRVVYV</sequence>
<dbReference type="WBParaSite" id="PSAMB.scaffold12934size2510.g35166.t1">
    <property type="protein sequence ID" value="PSAMB.scaffold12934size2510.g35166.t1"/>
    <property type="gene ID" value="PSAMB.scaffold12934size2510.g35166"/>
</dbReference>
<feature type="compositionally biased region" description="Polar residues" evidence="1">
    <location>
        <begin position="304"/>
        <end position="313"/>
    </location>
</feature>
<name>A0A914UXE4_9BILA</name>
<reference evidence="3" key="1">
    <citation type="submission" date="2022-11" db="UniProtKB">
        <authorList>
            <consortium name="WormBaseParasite"/>
        </authorList>
    </citation>
    <scope>IDENTIFICATION</scope>
</reference>
<evidence type="ECO:0000313" key="2">
    <source>
        <dbReference type="Proteomes" id="UP000887566"/>
    </source>
</evidence>
<feature type="compositionally biased region" description="Basic and acidic residues" evidence="1">
    <location>
        <begin position="26"/>
        <end position="38"/>
    </location>
</feature>
<feature type="compositionally biased region" description="Basic and acidic residues" evidence="1">
    <location>
        <begin position="276"/>
        <end position="299"/>
    </location>
</feature>
<dbReference type="Proteomes" id="UP000887566">
    <property type="component" value="Unplaced"/>
</dbReference>
<feature type="region of interest" description="Disordered" evidence="1">
    <location>
        <begin position="1"/>
        <end position="65"/>
    </location>
</feature>
<evidence type="ECO:0000313" key="3">
    <source>
        <dbReference type="WBParaSite" id="PSAMB.scaffold12934size2510.g35166.t1"/>
    </source>
</evidence>
<dbReference type="AlphaFoldDB" id="A0A914UXE4"/>